<keyword evidence="5 9" id="KW-0805">Transcription regulation</keyword>
<comment type="caution">
    <text evidence="13">The sequence shown here is derived from an EMBL/GenBank/DDBJ whole genome shotgun (WGS) entry which is preliminary data.</text>
</comment>
<feature type="compositionally biased region" description="Basic and acidic residues" evidence="10">
    <location>
        <begin position="50"/>
        <end position="92"/>
    </location>
</feature>
<evidence type="ECO:0000256" key="3">
    <source>
        <dbReference type="ARBA" id="ARBA00022679"/>
    </source>
</evidence>
<keyword evidence="6 9" id="KW-0731">Sigma factor</keyword>
<evidence type="ECO:0000259" key="12">
    <source>
        <dbReference type="Pfam" id="PF04963"/>
    </source>
</evidence>
<feature type="domain" description="RNA polymerase sigma factor 54 DNA-binding" evidence="11">
    <location>
        <begin position="390"/>
        <end position="550"/>
    </location>
</feature>
<evidence type="ECO:0000256" key="4">
    <source>
        <dbReference type="ARBA" id="ARBA00022695"/>
    </source>
</evidence>
<comment type="function">
    <text evidence="9">Sigma factors are initiation factors that promote the attachment of RNA polymerase to specific initiation sites and are then released.</text>
</comment>
<dbReference type="PIRSF" id="PIRSF000774">
    <property type="entry name" value="RpoN"/>
    <property type="match status" value="1"/>
</dbReference>
<dbReference type="PANTHER" id="PTHR32248">
    <property type="entry name" value="RNA POLYMERASE SIGMA-54 FACTOR"/>
    <property type="match status" value="1"/>
</dbReference>
<dbReference type="RefSeq" id="WP_166949088.1">
    <property type="nucleotide sequence ID" value="NZ_JAASQI010000002.1"/>
</dbReference>
<proteinExistence type="inferred from homology"/>
<dbReference type="PANTHER" id="PTHR32248:SF4">
    <property type="entry name" value="RNA POLYMERASE SIGMA-54 FACTOR"/>
    <property type="match status" value="1"/>
</dbReference>
<dbReference type="EMBL" id="JAASQI010000002">
    <property type="protein sequence ID" value="NIJ56986.1"/>
    <property type="molecule type" value="Genomic_DNA"/>
</dbReference>
<dbReference type="NCBIfam" id="NF009118">
    <property type="entry name" value="PRK12469.1"/>
    <property type="match status" value="1"/>
</dbReference>
<keyword evidence="3 9" id="KW-0808">Transferase</keyword>
<dbReference type="InterPro" id="IPR007634">
    <property type="entry name" value="RNA_pol_sigma_54_DNA-bd"/>
</dbReference>
<dbReference type="InterPro" id="IPR007046">
    <property type="entry name" value="RNA_pol_sigma_54_core-bd"/>
</dbReference>
<protein>
    <recommendedName>
        <fullName evidence="9">RNA polymerase sigma-54 factor</fullName>
    </recommendedName>
</protein>
<dbReference type="Pfam" id="PF00309">
    <property type="entry name" value="Sigma54_AID"/>
    <property type="match status" value="1"/>
</dbReference>
<evidence type="ECO:0000256" key="7">
    <source>
        <dbReference type="ARBA" id="ARBA00023125"/>
    </source>
</evidence>
<evidence type="ECO:0000256" key="1">
    <source>
        <dbReference type="ARBA" id="ARBA00008798"/>
    </source>
</evidence>
<keyword evidence="14" id="KW-1185">Reference proteome</keyword>
<dbReference type="InterPro" id="IPR000394">
    <property type="entry name" value="RNA_pol_sigma_54"/>
</dbReference>
<feature type="domain" description="RNA polymerase sigma factor 54 core-binding" evidence="12">
    <location>
        <begin position="188"/>
        <end position="375"/>
    </location>
</feature>
<feature type="compositionally biased region" description="Acidic residues" evidence="10">
    <location>
        <begin position="105"/>
        <end position="118"/>
    </location>
</feature>
<feature type="region of interest" description="Disordered" evidence="10">
    <location>
        <begin position="50"/>
        <end position="132"/>
    </location>
</feature>
<keyword evidence="4 9" id="KW-0548">Nucleotidyltransferase</keyword>
<reference evidence="13 14" key="1">
    <citation type="submission" date="2020-03" db="EMBL/GenBank/DDBJ databases">
        <title>Genomic Encyclopedia of Type Strains, Phase IV (KMG-IV): sequencing the most valuable type-strain genomes for metagenomic binning, comparative biology and taxonomic classification.</title>
        <authorList>
            <person name="Goeker M."/>
        </authorList>
    </citation>
    <scope>NUCLEOTIDE SEQUENCE [LARGE SCALE GENOMIC DNA]</scope>
    <source>
        <strain evidence="13 14">DSM 103870</strain>
    </source>
</reference>
<dbReference type="Pfam" id="PF04552">
    <property type="entry name" value="Sigma54_DBD"/>
    <property type="match status" value="1"/>
</dbReference>
<dbReference type="PRINTS" id="PR00045">
    <property type="entry name" value="SIGMA54FCT"/>
</dbReference>
<dbReference type="NCBIfam" id="TIGR02395">
    <property type="entry name" value="rpoN_sigma"/>
    <property type="match status" value="1"/>
</dbReference>
<dbReference type="Gene3D" id="1.10.10.1330">
    <property type="entry name" value="RNA polymerase sigma-54 factor, core-binding domain"/>
    <property type="match status" value="1"/>
</dbReference>
<evidence type="ECO:0000259" key="11">
    <source>
        <dbReference type="Pfam" id="PF04552"/>
    </source>
</evidence>
<name>A0ABX0UVK4_9HYPH</name>
<evidence type="ECO:0000256" key="10">
    <source>
        <dbReference type="SAM" id="MobiDB-lite"/>
    </source>
</evidence>
<evidence type="ECO:0000313" key="14">
    <source>
        <dbReference type="Proteomes" id="UP001429580"/>
    </source>
</evidence>
<evidence type="ECO:0000256" key="2">
    <source>
        <dbReference type="ARBA" id="ARBA00022478"/>
    </source>
</evidence>
<dbReference type="PROSITE" id="PS00718">
    <property type="entry name" value="SIGMA54_2"/>
    <property type="match status" value="1"/>
</dbReference>
<evidence type="ECO:0000256" key="8">
    <source>
        <dbReference type="ARBA" id="ARBA00023163"/>
    </source>
</evidence>
<organism evidence="13 14">
    <name type="scientific">Pseudochelatococcus lubricantis</name>
    <dbReference type="NCBI Taxonomy" id="1538102"/>
    <lineage>
        <taxon>Bacteria</taxon>
        <taxon>Pseudomonadati</taxon>
        <taxon>Pseudomonadota</taxon>
        <taxon>Alphaproteobacteria</taxon>
        <taxon>Hyphomicrobiales</taxon>
        <taxon>Chelatococcaceae</taxon>
        <taxon>Pseudochelatococcus</taxon>
    </lineage>
</organism>
<dbReference type="Proteomes" id="UP001429580">
    <property type="component" value="Unassembled WGS sequence"/>
</dbReference>
<accession>A0ABX0UVK4</accession>
<sequence>MGLSHRLELRQSQSLVLTPQLLQAIRLLQLSHLELVSHIETELERNPLLERVDDASAPDETGRDETTRELAREELPDARDTSQDVTGDRPDEIDAASPGTPLDPDTSEADFAESDSTDLESLRDWSPEEPQLQRDSIEADFGTSFDNVFQDDGSQPRAEALAADEGLMVSSSPPLSGGSHNLDDAPDLEATLAAGISLYDHLAAQLDLATTDAQARLIGRFLIDAIDAAGYLVETTADIAARLGVDEARVEGVLALVQSFEPTGVGARSLAECLALQLRERDRYDPAMQALVANLALVARHDHAALRKVCGVDQEDLADMLAELRQLDPKPGRGFGNEPAQTLVPDVFVRRARDGGFVVELNEDTLPRVLLNRAYHVKLMQGTRSDADRAFLSECLQSGDWLTRSLEQRARTILKVASEIVRQQEGFFRHGAAHLRPLNLKTVADAIEMHESTISRVTANKAIGTDRGVFPMKYFFSAAVAAADGGDTHAAEAVRHRIRQLIGAETGPRDVLSDDALVRKLREEGIEVARRTVAKYRESLRIPSSVDRRRALAART</sequence>
<dbReference type="InterPro" id="IPR038709">
    <property type="entry name" value="RpoN_core-bd_sf"/>
</dbReference>
<gene>
    <name evidence="13" type="ORF">FHS82_000812</name>
</gene>
<feature type="compositionally biased region" description="Basic and acidic residues" evidence="10">
    <location>
        <begin position="120"/>
        <end position="132"/>
    </location>
</feature>
<dbReference type="PROSITE" id="PS00717">
    <property type="entry name" value="SIGMA54_1"/>
    <property type="match status" value="1"/>
</dbReference>
<dbReference type="Gene3D" id="1.10.10.60">
    <property type="entry name" value="Homeodomain-like"/>
    <property type="match status" value="1"/>
</dbReference>
<dbReference type="PROSITE" id="PS50044">
    <property type="entry name" value="SIGMA54_3"/>
    <property type="match status" value="1"/>
</dbReference>
<comment type="similarity">
    <text evidence="1 9">Belongs to the sigma-54 factor family.</text>
</comment>
<evidence type="ECO:0000313" key="13">
    <source>
        <dbReference type="EMBL" id="NIJ56986.1"/>
    </source>
</evidence>
<dbReference type="NCBIfam" id="NF004596">
    <property type="entry name" value="PRK05932.1-3"/>
    <property type="match status" value="1"/>
</dbReference>
<evidence type="ECO:0000256" key="6">
    <source>
        <dbReference type="ARBA" id="ARBA00023082"/>
    </source>
</evidence>
<keyword evidence="8 9" id="KW-0804">Transcription</keyword>
<evidence type="ECO:0000256" key="9">
    <source>
        <dbReference type="PIRNR" id="PIRNR000774"/>
    </source>
</evidence>
<dbReference type="Pfam" id="PF04963">
    <property type="entry name" value="Sigma54_CBD"/>
    <property type="match status" value="1"/>
</dbReference>
<keyword evidence="2 9" id="KW-0240">DNA-directed RNA polymerase</keyword>
<evidence type="ECO:0000256" key="5">
    <source>
        <dbReference type="ARBA" id="ARBA00023015"/>
    </source>
</evidence>
<keyword evidence="7 9" id="KW-0238">DNA-binding</keyword>